<dbReference type="Pfam" id="PF06580">
    <property type="entry name" value="His_kinase"/>
    <property type="match status" value="1"/>
</dbReference>
<dbReference type="InterPro" id="IPR010559">
    <property type="entry name" value="Sig_transdc_His_kin_internal"/>
</dbReference>
<gene>
    <name evidence="3" type="ORF">BE15_41530</name>
</gene>
<feature type="transmembrane region" description="Helical" evidence="1">
    <location>
        <begin position="109"/>
        <end position="130"/>
    </location>
</feature>
<keyword evidence="1" id="KW-0472">Membrane</keyword>
<dbReference type="Proteomes" id="UP000075260">
    <property type="component" value="Unassembled WGS sequence"/>
</dbReference>
<dbReference type="GO" id="GO:0000155">
    <property type="term" value="F:phosphorelay sensor kinase activity"/>
    <property type="evidence" value="ECO:0007669"/>
    <property type="project" value="InterPro"/>
</dbReference>
<dbReference type="GO" id="GO:0016020">
    <property type="term" value="C:membrane"/>
    <property type="evidence" value="ECO:0007669"/>
    <property type="project" value="InterPro"/>
</dbReference>
<accession>A0A150QDX3</accession>
<feature type="transmembrane region" description="Helical" evidence="1">
    <location>
        <begin position="32"/>
        <end position="54"/>
    </location>
</feature>
<feature type="transmembrane region" description="Helical" evidence="1">
    <location>
        <begin position="75"/>
        <end position="97"/>
    </location>
</feature>
<name>A0A150QDX3_SORCE</name>
<organism evidence="3 4">
    <name type="scientific">Sorangium cellulosum</name>
    <name type="common">Polyangium cellulosum</name>
    <dbReference type="NCBI Taxonomy" id="56"/>
    <lineage>
        <taxon>Bacteria</taxon>
        <taxon>Pseudomonadati</taxon>
        <taxon>Myxococcota</taxon>
        <taxon>Polyangia</taxon>
        <taxon>Polyangiales</taxon>
        <taxon>Polyangiaceae</taxon>
        <taxon>Sorangium</taxon>
    </lineage>
</organism>
<dbReference type="Gene3D" id="3.30.565.10">
    <property type="entry name" value="Histidine kinase-like ATPase, C-terminal domain"/>
    <property type="match status" value="1"/>
</dbReference>
<evidence type="ECO:0000313" key="3">
    <source>
        <dbReference type="EMBL" id="KYF66062.1"/>
    </source>
</evidence>
<keyword evidence="1" id="KW-0812">Transmembrane</keyword>
<keyword evidence="1" id="KW-1133">Transmembrane helix</keyword>
<dbReference type="EMBL" id="JEMA01000777">
    <property type="protein sequence ID" value="KYF66062.1"/>
    <property type="molecule type" value="Genomic_DNA"/>
</dbReference>
<dbReference type="PANTHER" id="PTHR34220:SF7">
    <property type="entry name" value="SENSOR HISTIDINE KINASE YPDA"/>
    <property type="match status" value="1"/>
</dbReference>
<reference evidence="3 4" key="1">
    <citation type="submission" date="2014-02" db="EMBL/GenBank/DDBJ databases">
        <title>The small core and large imbalanced accessory genome model reveals a collaborative survival strategy of Sorangium cellulosum strains in nature.</title>
        <authorList>
            <person name="Han K."/>
            <person name="Peng R."/>
            <person name="Blom J."/>
            <person name="Li Y.-Z."/>
        </authorList>
    </citation>
    <scope>NUCLEOTIDE SEQUENCE [LARGE SCALE GENOMIC DNA]</scope>
    <source>
        <strain evidence="3 4">So0008-312</strain>
    </source>
</reference>
<protein>
    <recommendedName>
        <fullName evidence="2">Signal transduction histidine kinase internal region domain-containing protein</fullName>
    </recommendedName>
</protein>
<comment type="caution">
    <text evidence="3">The sequence shown here is derived from an EMBL/GenBank/DDBJ whole genome shotgun (WGS) entry which is preliminary data.</text>
</comment>
<dbReference type="AlphaFoldDB" id="A0A150QDX3"/>
<evidence type="ECO:0000256" key="1">
    <source>
        <dbReference type="SAM" id="Phobius"/>
    </source>
</evidence>
<dbReference type="InterPro" id="IPR050640">
    <property type="entry name" value="Bact_2-comp_sensor_kinase"/>
</dbReference>
<dbReference type="OrthoDB" id="2514702at2"/>
<evidence type="ECO:0000313" key="4">
    <source>
        <dbReference type="Proteomes" id="UP000075260"/>
    </source>
</evidence>
<proteinExistence type="predicted"/>
<dbReference type="SUPFAM" id="SSF55874">
    <property type="entry name" value="ATPase domain of HSP90 chaperone/DNA topoisomerase II/histidine kinase"/>
    <property type="match status" value="1"/>
</dbReference>
<sequence length="346" mass="37953">MWFGAVSPPFITLLLDDDAMDVLRWDHPGRCWAAALRGLAAITLYTNVMVLVHAAAYNAGLARLPLQRLARPVRFAVYGLTTAVVVTAGTLLSIPVLGAVSPGMVKDPLGLVVKGILISILWLGAIYMYAQFMARIRTEKLLAHREQLAALDARVRLLQVRTNPHFLYNSLNSVMSLIATDPELAEETLGRLAKLFRYSLEGSEQHVVPLGEEIANVTDYLEVETIRFRERLRVAILVDPALHAIKVPPMLLQPLVENAVKHGASRRVEGGTVTLRAELAGDDLLLFVLDDGPGPDGSSHRGTGTSLLDLRERLRLLYGDEGRLSAGVGPHGGFMTRLRLPARWSR</sequence>
<feature type="domain" description="Signal transduction histidine kinase internal region" evidence="2">
    <location>
        <begin position="153"/>
        <end position="232"/>
    </location>
</feature>
<dbReference type="PANTHER" id="PTHR34220">
    <property type="entry name" value="SENSOR HISTIDINE KINASE YPDA"/>
    <property type="match status" value="1"/>
</dbReference>
<dbReference type="InterPro" id="IPR036890">
    <property type="entry name" value="HATPase_C_sf"/>
</dbReference>
<evidence type="ECO:0000259" key="2">
    <source>
        <dbReference type="Pfam" id="PF06580"/>
    </source>
</evidence>